<dbReference type="EMBL" id="CM046397">
    <property type="protein sequence ID" value="KAI8534688.1"/>
    <property type="molecule type" value="Genomic_DNA"/>
</dbReference>
<proteinExistence type="predicted"/>
<dbReference type="Proteomes" id="UP001062846">
    <property type="component" value="Chromosome 10"/>
</dbReference>
<organism evidence="1 2">
    <name type="scientific">Rhododendron molle</name>
    <name type="common">Chinese azalea</name>
    <name type="synonym">Azalea mollis</name>
    <dbReference type="NCBI Taxonomy" id="49168"/>
    <lineage>
        <taxon>Eukaryota</taxon>
        <taxon>Viridiplantae</taxon>
        <taxon>Streptophyta</taxon>
        <taxon>Embryophyta</taxon>
        <taxon>Tracheophyta</taxon>
        <taxon>Spermatophyta</taxon>
        <taxon>Magnoliopsida</taxon>
        <taxon>eudicotyledons</taxon>
        <taxon>Gunneridae</taxon>
        <taxon>Pentapetalae</taxon>
        <taxon>asterids</taxon>
        <taxon>Ericales</taxon>
        <taxon>Ericaceae</taxon>
        <taxon>Ericoideae</taxon>
        <taxon>Rhodoreae</taxon>
        <taxon>Rhododendron</taxon>
    </lineage>
</organism>
<keyword evidence="2" id="KW-1185">Reference proteome</keyword>
<evidence type="ECO:0000313" key="2">
    <source>
        <dbReference type="Proteomes" id="UP001062846"/>
    </source>
</evidence>
<accession>A0ACC0M2W9</accession>
<sequence length="189" mass="21043">MVEKIRRFSLTQDDEDIIVNDPSLRARVVEECSASLVGKLLTKRGFSKATLKDTMRKVWGSPLGLCIVDVGDNLFHFWFRLPKGKGAEGDFQGRKTGWDDSTRKQSLVFFGGGGFGGGRTDDDSGDKQEKISRMIEGRDSRLREVDDNTWDDLEESNLASSGRKRVFLGDISNSIRVEMANPNGPPTPQ</sequence>
<gene>
    <name evidence="1" type="ORF">RHMOL_Rhmol10G0110000</name>
</gene>
<comment type="caution">
    <text evidence="1">The sequence shown here is derived from an EMBL/GenBank/DDBJ whole genome shotgun (WGS) entry which is preliminary data.</text>
</comment>
<evidence type="ECO:0000313" key="1">
    <source>
        <dbReference type="EMBL" id="KAI8534688.1"/>
    </source>
</evidence>
<protein>
    <submittedName>
        <fullName evidence="1">Uncharacterized protein</fullName>
    </submittedName>
</protein>
<name>A0ACC0M2W9_RHOML</name>
<reference evidence="1" key="1">
    <citation type="submission" date="2022-02" db="EMBL/GenBank/DDBJ databases">
        <title>Plant Genome Project.</title>
        <authorList>
            <person name="Zhang R.-G."/>
        </authorList>
    </citation>
    <scope>NUCLEOTIDE SEQUENCE</scope>
    <source>
        <strain evidence="1">AT1</strain>
    </source>
</reference>